<organism evidence="2 3">
    <name type="scientific">Aspergillus thermomutatus</name>
    <name type="common">Neosartorya pseudofischeri</name>
    <dbReference type="NCBI Taxonomy" id="41047"/>
    <lineage>
        <taxon>Eukaryota</taxon>
        <taxon>Fungi</taxon>
        <taxon>Dikarya</taxon>
        <taxon>Ascomycota</taxon>
        <taxon>Pezizomycotina</taxon>
        <taxon>Eurotiomycetes</taxon>
        <taxon>Eurotiomycetidae</taxon>
        <taxon>Eurotiales</taxon>
        <taxon>Aspergillaceae</taxon>
        <taxon>Aspergillus</taxon>
        <taxon>Aspergillus subgen. Fumigati</taxon>
    </lineage>
</organism>
<comment type="caution">
    <text evidence="2">The sequence shown here is derived from an EMBL/GenBank/DDBJ whole genome shotgun (WGS) entry which is preliminary data.</text>
</comment>
<reference evidence="2" key="1">
    <citation type="submission" date="2018-08" db="EMBL/GenBank/DDBJ databases">
        <title>Draft genome sequence of azole-resistant Aspergillus thermomutatus (Neosartorya pseudofischeri) strain HMR AF 39, isolated from a human nasal aspirate.</title>
        <authorList>
            <person name="Parent-Michaud M."/>
            <person name="Dufresne P.J."/>
            <person name="Fournier E."/>
            <person name="Martineau C."/>
            <person name="Moreira S."/>
            <person name="Perkins V."/>
            <person name="De Repentigny L."/>
            <person name="Dufresne S.F."/>
        </authorList>
    </citation>
    <scope>NUCLEOTIDE SEQUENCE [LARGE SCALE GENOMIC DNA]</scope>
    <source>
        <strain evidence="2">HMR AF 39</strain>
    </source>
</reference>
<gene>
    <name evidence="2" type="ORF">CDV56_100058</name>
</gene>
<proteinExistence type="predicted"/>
<accession>A0A397GY64</accession>
<sequence length="93" mass="9848">PRTNGFISLSSPTSRRPARRSSPSPNTPTPQSPPIPPARSGSWSAARTPTAMSASPSAPGPARRRSVCAATTTRTFTGPASFYPTLPARLWMR</sequence>
<feature type="non-terminal residue" evidence="2">
    <location>
        <position position="93"/>
    </location>
</feature>
<feature type="compositionally biased region" description="Low complexity" evidence="1">
    <location>
        <begin position="8"/>
        <end position="24"/>
    </location>
</feature>
<feature type="compositionally biased region" description="Low complexity" evidence="1">
    <location>
        <begin position="38"/>
        <end position="61"/>
    </location>
</feature>
<protein>
    <submittedName>
        <fullName evidence="2">Uncharacterized protein</fullName>
    </submittedName>
</protein>
<dbReference type="Proteomes" id="UP000215305">
    <property type="component" value="Unassembled WGS sequence"/>
</dbReference>
<feature type="non-terminal residue" evidence="2">
    <location>
        <position position="1"/>
    </location>
</feature>
<evidence type="ECO:0000256" key="1">
    <source>
        <dbReference type="SAM" id="MobiDB-lite"/>
    </source>
</evidence>
<feature type="compositionally biased region" description="Polar residues" evidence="1">
    <location>
        <begin position="69"/>
        <end position="78"/>
    </location>
</feature>
<dbReference type="GeneID" id="38122032"/>
<keyword evidence="3" id="KW-1185">Reference proteome</keyword>
<dbReference type="RefSeq" id="XP_026613988.1">
    <property type="nucleotide sequence ID" value="XM_026753677.1"/>
</dbReference>
<dbReference type="AlphaFoldDB" id="A0A397GY64"/>
<evidence type="ECO:0000313" key="2">
    <source>
        <dbReference type="EMBL" id="RHZ54444.1"/>
    </source>
</evidence>
<name>A0A397GY64_ASPTH</name>
<feature type="compositionally biased region" description="Pro residues" evidence="1">
    <location>
        <begin position="25"/>
        <end position="37"/>
    </location>
</feature>
<feature type="region of interest" description="Disordered" evidence="1">
    <location>
        <begin position="1"/>
        <end position="93"/>
    </location>
</feature>
<dbReference type="VEuPathDB" id="FungiDB:CDV56_100058"/>
<evidence type="ECO:0000313" key="3">
    <source>
        <dbReference type="Proteomes" id="UP000215305"/>
    </source>
</evidence>
<dbReference type="EMBL" id="NKHU02000110">
    <property type="protein sequence ID" value="RHZ54444.1"/>
    <property type="molecule type" value="Genomic_DNA"/>
</dbReference>